<dbReference type="GO" id="GO:0016020">
    <property type="term" value="C:membrane"/>
    <property type="evidence" value="ECO:0007669"/>
    <property type="project" value="UniProtKB-SubCell"/>
</dbReference>
<keyword evidence="10 15" id="KW-0520">NAD</keyword>
<evidence type="ECO:0000256" key="12">
    <source>
        <dbReference type="ARBA" id="ARBA00023136"/>
    </source>
</evidence>
<feature type="binding site" evidence="14">
    <location>
        <position position="131"/>
    </location>
    <ligand>
        <name>FAD</name>
        <dbReference type="ChEBI" id="CHEBI:57692"/>
    </ligand>
</feature>
<dbReference type="Gene3D" id="3.40.50.80">
    <property type="entry name" value="Nucleotide-binding domain of ferredoxin-NADP reductase (FNR) module"/>
    <property type="match status" value="1"/>
</dbReference>
<feature type="binding site" evidence="14">
    <location>
        <position position="104"/>
    </location>
    <ligand>
        <name>FAD</name>
        <dbReference type="ChEBI" id="CHEBI:57692"/>
    </ligand>
</feature>
<evidence type="ECO:0000256" key="11">
    <source>
        <dbReference type="ARBA" id="ARBA00023128"/>
    </source>
</evidence>
<dbReference type="EMBL" id="HBFB01020211">
    <property type="protein sequence ID" value="CAD8683721.1"/>
    <property type="molecule type" value="Transcribed_RNA"/>
</dbReference>
<dbReference type="PRINTS" id="PR00371">
    <property type="entry name" value="FPNCR"/>
</dbReference>
<evidence type="ECO:0000256" key="13">
    <source>
        <dbReference type="ARBA" id="ARBA00047682"/>
    </source>
</evidence>
<evidence type="ECO:0000256" key="6">
    <source>
        <dbReference type="ARBA" id="ARBA00022692"/>
    </source>
</evidence>
<dbReference type="Gene3D" id="2.40.30.10">
    <property type="entry name" value="Translation factors"/>
    <property type="match status" value="1"/>
</dbReference>
<dbReference type="InterPro" id="IPR017938">
    <property type="entry name" value="Riboflavin_synthase-like_b-brl"/>
</dbReference>
<evidence type="ECO:0000256" key="3">
    <source>
        <dbReference type="ARBA" id="ARBA00004370"/>
    </source>
</evidence>
<dbReference type="EC" id="1.6.2.2" evidence="15"/>
<evidence type="ECO:0000256" key="9">
    <source>
        <dbReference type="ARBA" id="ARBA00023002"/>
    </source>
</evidence>
<proteinExistence type="inferred from homology"/>
<sequence length="303" mass="32690">MLQAAGRQYRQLAAAGAFAAGMVLMNERMGFIAEADKPKNLGALDPQEFKPFKITAKKKLTHDTYLYTFELPNNQASGLHTASCLVTRAMITPAGEAQPKPVVRPYTPVSPPGARGYLDLAVKVYPKGTMSKHIGSLKPGDTLEMKGPIPKYPYQPNIKKNIGMVAGGTGIAPMLQVIDTVLANPDDKTRITLVYGSVSPADIIFKDKLDALSRAHPDRLRVVYTVDRRGWGGLLWGGNVGVISKDLLSKHMPPPDKDNLIMVCGPPGMMDAVSGNKAKDFTQGELTGALKALGYTSAHVFKF</sequence>
<dbReference type="PRINTS" id="PR00406">
    <property type="entry name" value="CYTB5RDTASE"/>
</dbReference>
<dbReference type="PROSITE" id="PS51384">
    <property type="entry name" value="FAD_FR"/>
    <property type="match status" value="1"/>
</dbReference>
<comment type="subcellular location">
    <subcellularLocation>
        <location evidence="3">Membrane</location>
    </subcellularLocation>
    <subcellularLocation>
        <location evidence="2">Mitochondrion</location>
    </subcellularLocation>
</comment>
<dbReference type="InterPro" id="IPR001834">
    <property type="entry name" value="CBR-like"/>
</dbReference>
<dbReference type="InterPro" id="IPR001433">
    <property type="entry name" value="OxRdtase_FAD/NAD-bd"/>
</dbReference>
<dbReference type="PANTHER" id="PTHR19370:SF171">
    <property type="entry name" value="NADH-CYTOCHROME B5 REDUCTASE 2"/>
    <property type="match status" value="1"/>
</dbReference>
<evidence type="ECO:0000313" key="17">
    <source>
        <dbReference type="EMBL" id="CAD8683721.1"/>
    </source>
</evidence>
<keyword evidence="6" id="KW-0812">Transmembrane</keyword>
<dbReference type="GO" id="GO:0090524">
    <property type="term" value="F:cytochrome-b5 reductase activity, acting on NADH"/>
    <property type="evidence" value="ECO:0007669"/>
    <property type="project" value="UniProtKB-EC"/>
</dbReference>
<dbReference type="InterPro" id="IPR017927">
    <property type="entry name" value="FAD-bd_FR_type"/>
</dbReference>
<dbReference type="InterPro" id="IPR008333">
    <property type="entry name" value="Cbr1-like_FAD-bd_dom"/>
</dbReference>
<feature type="domain" description="FAD-binding FR-type" evidence="16">
    <location>
        <begin position="47"/>
        <end position="155"/>
    </location>
</feature>
<dbReference type="Pfam" id="PF00970">
    <property type="entry name" value="FAD_binding_6"/>
    <property type="match status" value="1"/>
</dbReference>
<accession>A0A7S0RQ42</accession>
<evidence type="ECO:0000256" key="7">
    <source>
        <dbReference type="ARBA" id="ARBA00022827"/>
    </source>
</evidence>
<dbReference type="FunFam" id="3.40.50.80:FF:000009">
    <property type="entry name" value="NADH-cytochrome b5 reductase"/>
    <property type="match status" value="1"/>
</dbReference>
<evidence type="ECO:0000256" key="14">
    <source>
        <dbReference type="PIRSR" id="PIRSR601834-1"/>
    </source>
</evidence>
<evidence type="ECO:0000256" key="2">
    <source>
        <dbReference type="ARBA" id="ARBA00004173"/>
    </source>
</evidence>
<evidence type="ECO:0000256" key="15">
    <source>
        <dbReference type="RuleBase" id="RU361226"/>
    </source>
</evidence>
<reference evidence="17" key="1">
    <citation type="submission" date="2021-01" db="EMBL/GenBank/DDBJ databases">
        <authorList>
            <person name="Corre E."/>
            <person name="Pelletier E."/>
            <person name="Niang G."/>
            <person name="Scheremetjew M."/>
            <person name="Finn R."/>
            <person name="Kale V."/>
            <person name="Holt S."/>
            <person name="Cochrane G."/>
            <person name="Meng A."/>
            <person name="Brown T."/>
            <person name="Cohen L."/>
        </authorList>
    </citation>
    <scope>NUCLEOTIDE SEQUENCE</scope>
    <source>
        <strain evidence="17">SAG 11-49</strain>
    </source>
</reference>
<keyword evidence="8" id="KW-1133">Transmembrane helix</keyword>
<keyword evidence="7 14" id="KW-0274">FAD</keyword>
<dbReference type="Pfam" id="PF00175">
    <property type="entry name" value="NAD_binding_1"/>
    <property type="match status" value="1"/>
</dbReference>
<keyword evidence="11" id="KW-0496">Mitochondrion</keyword>
<keyword evidence="9 15" id="KW-0560">Oxidoreductase</keyword>
<protein>
    <recommendedName>
        <fullName evidence="15">NADH-cytochrome b5 reductase</fullName>
        <ecNumber evidence="15">1.6.2.2</ecNumber>
    </recommendedName>
</protein>
<comment type="catalytic activity">
    <reaction evidence="13 15">
        <text>2 Fe(III)-[cytochrome b5] + NADH = 2 Fe(II)-[cytochrome b5] + NAD(+) + H(+)</text>
        <dbReference type="Rhea" id="RHEA:46680"/>
        <dbReference type="Rhea" id="RHEA-COMP:10438"/>
        <dbReference type="Rhea" id="RHEA-COMP:10439"/>
        <dbReference type="ChEBI" id="CHEBI:15378"/>
        <dbReference type="ChEBI" id="CHEBI:29033"/>
        <dbReference type="ChEBI" id="CHEBI:29034"/>
        <dbReference type="ChEBI" id="CHEBI:57540"/>
        <dbReference type="ChEBI" id="CHEBI:57945"/>
        <dbReference type="EC" id="1.6.2.2"/>
    </reaction>
</comment>
<name>A0A7S0RQ42_9CHLO</name>
<feature type="binding site" evidence="14">
    <location>
        <position position="105"/>
    </location>
    <ligand>
        <name>FAD</name>
        <dbReference type="ChEBI" id="CHEBI:57692"/>
    </ligand>
</feature>
<dbReference type="GO" id="GO:0005739">
    <property type="term" value="C:mitochondrion"/>
    <property type="evidence" value="ECO:0007669"/>
    <property type="project" value="UniProtKB-SubCell"/>
</dbReference>
<evidence type="ECO:0000256" key="5">
    <source>
        <dbReference type="ARBA" id="ARBA00022630"/>
    </source>
</evidence>
<feature type="binding site" evidence="14">
    <location>
        <position position="106"/>
    </location>
    <ligand>
        <name>FAD</name>
        <dbReference type="ChEBI" id="CHEBI:57692"/>
    </ligand>
</feature>
<dbReference type="PANTHER" id="PTHR19370">
    <property type="entry name" value="NADH-CYTOCHROME B5 REDUCTASE"/>
    <property type="match status" value="1"/>
</dbReference>
<dbReference type="SUPFAM" id="SSF52343">
    <property type="entry name" value="Ferredoxin reductase-like, C-terminal NADP-linked domain"/>
    <property type="match status" value="1"/>
</dbReference>
<gene>
    <name evidence="17" type="ORF">CLEI1391_LOCUS11380</name>
</gene>
<dbReference type="AlphaFoldDB" id="A0A7S0RQ42"/>
<comment type="cofactor">
    <cofactor evidence="1 14 15">
        <name>FAD</name>
        <dbReference type="ChEBI" id="CHEBI:57692"/>
    </cofactor>
</comment>
<dbReference type="InterPro" id="IPR039261">
    <property type="entry name" value="FNR_nucleotide-bd"/>
</dbReference>
<keyword evidence="12" id="KW-0472">Membrane</keyword>
<organism evidence="17">
    <name type="scientific">Chlamydomonas leiostraca</name>
    <dbReference type="NCBI Taxonomy" id="1034604"/>
    <lineage>
        <taxon>Eukaryota</taxon>
        <taxon>Viridiplantae</taxon>
        <taxon>Chlorophyta</taxon>
        <taxon>core chlorophytes</taxon>
        <taxon>Chlorophyceae</taxon>
        <taxon>CS clade</taxon>
        <taxon>Chlamydomonadales</taxon>
        <taxon>Chlamydomonadaceae</taxon>
        <taxon>Chlamydomonas</taxon>
    </lineage>
</organism>
<evidence type="ECO:0000256" key="8">
    <source>
        <dbReference type="ARBA" id="ARBA00022989"/>
    </source>
</evidence>
<evidence type="ECO:0000259" key="16">
    <source>
        <dbReference type="PROSITE" id="PS51384"/>
    </source>
</evidence>
<evidence type="ECO:0000256" key="4">
    <source>
        <dbReference type="ARBA" id="ARBA00006105"/>
    </source>
</evidence>
<feature type="binding site" evidence="14">
    <location>
        <position position="130"/>
    </location>
    <ligand>
        <name>FAD</name>
        <dbReference type="ChEBI" id="CHEBI:57692"/>
    </ligand>
</feature>
<evidence type="ECO:0000256" key="10">
    <source>
        <dbReference type="ARBA" id="ARBA00023027"/>
    </source>
</evidence>
<comment type="similarity">
    <text evidence="4 15">Belongs to the flavoprotein pyridine nucleotide cytochrome reductase family.</text>
</comment>
<keyword evidence="5 14" id="KW-0285">Flavoprotein</keyword>
<feature type="binding site" evidence="14">
    <location>
        <position position="123"/>
    </location>
    <ligand>
        <name>FAD</name>
        <dbReference type="ChEBI" id="CHEBI:57692"/>
    </ligand>
</feature>
<dbReference type="InterPro" id="IPR001709">
    <property type="entry name" value="Flavoprot_Pyr_Nucl_cyt_Rdtase"/>
</dbReference>
<dbReference type="FunFam" id="2.40.30.10:FF:000069">
    <property type="entry name" value="NADH-cytochrome b5 reductase"/>
    <property type="match status" value="1"/>
</dbReference>
<dbReference type="CDD" id="cd06183">
    <property type="entry name" value="cyt_b5_reduct_like"/>
    <property type="match status" value="1"/>
</dbReference>
<evidence type="ECO:0000256" key="1">
    <source>
        <dbReference type="ARBA" id="ARBA00001974"/>
    </source>
</evidence>
<dbReference type="SUPFAM" id="SSF63380">
    <property type="entry name" value="Riboflavin synthase domain-like"/>
    <property type="match status" value="1"/>
</dbReference>